<proteinExistence type="predicted"/>
<sequence>MNGVGEGIGAAIEGGILSRAVEPSRGEATGAPPATSECLNCGAMVTGPYCGECGQKAHVHRSLAAIGHDIMHGVLHLDGKLWNTLPLLTFKPGQLTRRYIEGERAKFVSPMAMFLFSVFAMFAVFQMVGLSVADDFAEGWANYEQDKGQPSAFTENIRKQIQTLERERASLARNDPRRIEIDNELKGLQTILDGSPLDLDDQGSIEFTATGIETLDNGLIEKWKKNPSLMLYKLQANGYKFSWLLIPLSLPFVWLMFAWRRRYKAYDHAVFVTYSLAFMSLLFIAISLISAIPGGGGWAVALFMIGAPLHLYKQLRYAYGLTQFSTTWRLTVLLLFAMPIVLLAFVLILGVLGAF</sequence>
<accession>A0A1A7BIG2</accession>
<keyword evidence="1" id="KW-1133">Transmembrane helix</keyword>
<evidence type="ECO:0000256" key="1">
    <source>
        <dbReference type="SAM" id="Phobius"/>
    </source>
</evidence>
<dbReference type="AlphaFoldDB" id="A0A1A7BIG2"/>
<name>A0A1A7BIG2_9SPHN</name>
<protein>
    <submittedName>
        <fullName evidence="2">DUF3667 domain-containing protein</fullName>
    </submittedName>
</protein>
<dbReference type="PATRIC" id="fig|1300349.4.peg.1640"/>
<dbReference type="Pfam" id="PF12412">
    <property type="entry name" value="DUF3667"/>
    <property type="match status" value="1"/>
</dbReference>
<keyword evidence="1" id="KW-0812">Transmembrane</keyword>
<reference evidence="2 3" key="1">
    <citation type="submission" date="2016-06" db="EMBL/GenBank/DDBJ databases">
        <title>Genome sequence of Porphyrobacter dokdonensis DSW-74.</title>
        <authorList>
            <person name="Kim J.F."/>
            <person name="Song J.Y."/>
        </authorList>
    </citation>
    <scope>NUCLEOTIDE SEQUENCE [LARGE SCALE GENOMIC DNA]</scope>
    <source>
        <strain evidence="2 3">DSW-74</strain>
    </source>
</reference>
<feature type="transmembrane region" description="Helical" evidence="1">
    <location>
        <begin position="271"/>
        <end position="289"/>
    </location>
</feature>
<dbReference type="EMBL" id="LZYB01000003">
    <property type="protein sequence ID" value="OBV11237.1"/>
    <property type="molecule type" value="Genomic_DNA"/>
</dbReference>
<organism evidence="2 3">
    <name type="scientific">Erythrobacter dokdonensis DSW-74</name>
    <dbReference type="NCBI Taxonomy" id="1300349"/>
    <lineage>
        <taxon>Bacteria</taxon>
        <taxon>Pseudomonadati</taxon>
        <taxon>Pseudomonadota</taxon>
        <taxon>Alphaproteobacteria</taxon>
        <taxon>Sphingomonadales</taxon>
        <taxon>Erythrobacteraceae</taxon>
        <taxon>Erythrobacter/Porphyrobacter group</taxon>
        <taxon>Erythrobacter</taxon>
    </lineage>
</organism>
<dbReference type="RefSeq" id="WP_068863884.1">
    <property type="nucleotide sequence ID" value="NZ_LZYB01000003.1"/>
</dbReference>
<keyword evidence="1" id="KW-0472">Membrane</keyword>
<feature type="transmembrane region" description="Helical" evidence="1">
    <location>
        <begin position="295"/>
        <end position="312"/>
    </location>
</feature>
<feature type="transmembrane region" description="Helical" evidence="1">
    <location>
        <begin position="332"/>
        <end position="354"/>
    </location>
</feature>
<comment type="caution">
    <text evidence="2">The sequence shown here is derived from an EMBL/GenBank/DDBJ whole genome shotgun (WGS) entry which is preliminary data.</text>
</comment>
<feature type="transmembrane region" description="Helical" evidence="1">
    <location>
        <begin position="107"/>
        <end position="128"/>
    </location>
</feature>
<evidence type="ECO:0000313" key="2">
    <source>
        <dbReference type="EMBL" id="OBV11237.1"/>
    </source>
</evidence>
<dbReference type="STRING" id="1300349.I603_1645"/>
<dbReference type="InterPro" id="IPR022134">
    <property type="entry name" value="DUF3667"/>
</dbReference>
<evidence type="ECO:0000313" key="3">
    <source>
        <dbReference type="Proteomes" id="UP000092484"/>
    </source>
</evidence>
<keyword evidence="3" id="KW-1185">Reference proteome</keyword>
<dbReference type="Proteomes" id="UP000092484">
    <property type="component" value="Unassembled WGS sequence"/>
</dbReference>
<gene>
    <name evidence="2" type="ORF">I603_1645</name>
</gene>
<feature type="transmembrane region" description="Helical" evidence="1">
    <location>
        <begin position="241"/>
        <end position="259"/>
    </location>
</feature>